<protein>
    <submittedName>
        <fullName evidence="1">Uncharacterized protein</fullName>
    </submittedName>
</protein>
<dbReference type="EMBL" id="CP008746">
    <property type="protein sequence ID" value="AKJ37984.1"/>
    <property type="molecule type" value="Genomic_DNA"/>
</dbReference>
<reference evidence="2" key="1">
    <citation type="submission" date="2014-06" db="EMBL/GenBank/DDBJ databases">
        <title>The complete genome sequence of Methanosarcina barkeri CM1.</title>
        <authorList>
            <consortium name="Pastoral Greenhouse Gas Research Consortium"/>
            <person name="Lambie S.C."/>
            <person name="Leahy S.C."/>
            <person name="Kelly W.J."/>
            <person name="Li D."/>
            <person name="Reilly K."/>
            <person name="Attwood G.T."/>
            <person name="Altermann E."/>
        </authorList>
    </citation>
    <scope>NUCLEOTIDE SEQUENCE [LARGE SCALE GENOMIC DNA]</scope>
    <source>
        <strain evidence="2">CM1</strain>
    </source>
</reference>
<evidence type="ECO:0000313" key="2">
    <source>
        <dbReference type="Proteomes" id="UP000035331"/>
    </source>
</evidence>
<organism evidence="1 2">
    <name type="scientific">Methanosarcina barkeri CM1</name>
    <dbReference type="NCBI Taxonomy" id="796385"/>
    <lineage>
        <taxon>Archaea</taxon>
        <taxon>Methanobacteriati</taxon>
        <taxon>Methanobacteriota</taxon>
        <taxon>Stenosarchaea group</taxon>
        <taxon>Methanomicrobia</taxon>
        <taxon>Methanosarcinales</taxon>
        <taxon>Methanosarcinaceae</taxon>
        <taxon>Methanosarcina</taxon>
    </lineage>
</organism>
<name>A0A0G3C7K1_METBA</name>
<dbReference type="PATRIC" id="fig|796385.3.peg.1145"/>
<proteinExistence type="predicted"/>
<reference evidence="1 2" key="2">
    <citation type="journal article" date="2015" name="Stand. Genomic Sci.">
        <title>The complete genome sequence of the rumen methanogen Methanosarcina barkeri CM1.</title>
        <authorList>
            <person name="Lambie S.C."/>
            <person name="Kelly W.J."/>
            <person name="Leahy S.C."/>
            <person name="Li D."/>
            <person name="Reilly K."/>
            <person name="McAllister T.A."/>
            <person name="Valle E.R."/>
            <person name="Attwood G.T."/>
            <person name="Altermann E."/>
        </authorList>
    </citation>
    <scope>NUCLEOTIDE SEQUENCE [LARGE SCALE GENOMIC DNA]</scope>
    <source>
        <strain evidence="1 2">CM1</strain>
    </source>
</reference>
<dbReference type="AlphaFoldDB" id="A0A0G3C7K1"/>
<dbReference type="Proteomes" id="UP000035331">
    <property type="component" value="Chromosome"/>
</dbReference>
<evidence type="ECO:0000313" key="1">
    <source>
        <dbReference type="EMBL" id="AKJ37984.1"/>
    </source>
</evidence>
<accession>A0A0G3C7K1</accession>
<gene>
    <name evidence="1" type="ORF">MCM1_0915</name>
</gene>
<sequence>MIAGVEITTFDHLSKPVRARTCRKMRGINAGTTGVYLNTGCLRTCEKWTGSTKTGRLSNTWSLISLLYSGDLILFKYERLSMNPKKMPQQKKNLRSAVFFRKSMFFLVAVLNK</sequence>